<dbReference type="OrthoDB" id="10009520at2759"/>
<sequence>MALRKHKTPTLRASQELQVAQLVVLFPDGEHYETDHVQRVAEKILANGSHYPTVPSHGTRTDRLNHALRILATDLFPDCHVGYLREQLLQCHHSPIEQVTEAVVTVPGPERLIWGKIDRSDFIRSETYKSEALMQLAVDYPQIWKSSIRAVLAENNWDYLNSYAQLAEIGSGGFWNSIRNFFLHWSFTRRGSSSSPSSSSSSSSSSENYEPSEPELIEEIGQLRRSKAEAQSNEDEKIAHQINEIEYTDCEQLITCLCCYSDCTFEQLAFCSEGDHGFCHSCIRRYISEGLFGQGALRGAARIGCISFSGCRGCLPSRMLQRVLSQDLWSAYEASLFEANIKHSHGTIVQCASCAYSEIDESTKPLAAALEKAEPLLRVARWMMWDLRRDIQTVYDRVVRERRGNAFQCRNPACKKLTCLQCMRTIRGLHQCWEEEQDGLRLYVEKAMADAVKRTCPVCNLSFQKSDGCNKIVCRCGYAMCYVCRRDISKQSYSHFCDHFRDVPGAPCDKCKKCDLYKLDPEEEAVQKAAAKARKEYLLSHPDIAKQAPQTARMAIGPLTALEKFGKECQEPYC</sequence>
<keyword evidence="7" id="KW-0862">Zinc</keyword>
<gene>
    <name evidence="10" type="ORF">EC973_006399</name>
</gene>
<dbReference type="InterPro" id="IPR047544">
    <property type="entry name" value="RING-HC_RBR_RNF216"/>
</dbReference>
<dbReference type="Gene3D" id="1.20.120.1750">
    <property type="match status" value="1"/>
</dbReference>
<dbReference type="InterPro" id="IPR044066">
    <property type="entry name" value="TRIAD_supradom"/>
</dbReference>
<dbReference type="CDD" id="cd16630">
    <property type="entry name" value="RING-HC_RBR_RNF216"/>
    <property type="match status" value="1"/>
</dbReference>
<comment type="pathway">
    <text evidence="1">Protein modification; protein ubiquitination.</text>
</comment>
<dbReference type="AlphaFoldDB" id="A0A8H7BVT0"/>
<evidence type="ECO:0000256" key="8">
    <source>
        <dbReference type="SAM" id="MobiDB-lite"/>
    </source>
</evidence>
<dbReference type="Pfam" id="PF26191">
    <property type="entry name" value="RING-HC_RBR_RNF216"/>
    <property type="match status" value="1"/>
</dbReference>
<dbReference type="InterPro" id="IPR013083">
    <property type="entry name" value="Znf_RING/FYVE/PHD"/>
</dbReference>
<organism evidence="10 11">
    <name type="scientific">Apophysomyces ossiformis</name>
    <dbReference type="NCBI Taxonomy" id="679940"/>
    <lineage>
        <taxon>Eukaryota</taxon>
        <taxon>Fungi</taxon>
        <taxon>Fungi incertae sedis</taxon>
        <taxon>Mucoromycota</taxon>
        <taxon>Mucoromycotina</taxon>
        <taxon>Mucoromycetes</taxon>
        <taxon>Mucorales</taxon>
        <taxon>Mucorineae</taxon>
        <taxon>Mucoraceae</taxon>
        <taxon>Apophysomyces</taxon>
    </lineage>
</organism>
<keyword evidence="4" id="KW-0677">Repeat</keyword>
<dbReference type="GO" id="GO:0008270">
    <property type="term" value="F:zinc ion binding"/>
    <property type="evidence" value="ECO:0007669"/>
    <property type="project" value="UniProtKB-KW"/>
</dbReference>
<comment type="caution">
    <text evidence="10">The sequence shown here is derived from an EMBL/GenBank/DDBJ whole genome shotgun (WGS) entry which is preliminary data.</text>
</comment>
<dbReference type="Pfam" id="PF26200">
    <property type="entry name" value="Rcat_RNF216"/>
    <property type="match status" value="1"/>
</dbReference>
<name>A0A8H7BVT0_9FUNG</name>
<evidence type="ECO:0000256" key="5">
    <source>
        <dbReference type="ARBA" id="ARBA00022771"/>
    </source>
</evidence>
<dbReference type="InterPro" id="IPR047546">
    <property type="entry name" value="Rcat_RBR_RNF216"/>
</dbReference>
<keyword evidence="5" id="KW-0863">Zinc-finger</keyword>
<feature type="domain" description="RING-type" evidence="9">
    <location>
        <begin position="252"/>
        <end position="512"/>
    </location>
</feature>
<evidence type="ECO:0000313" key="11">
    <source>
        <dbReference type="Proteomes" id="UP000605846"/>
    </source>
</evidence>
<feature type="region of interest" description="Disordered" evidence="8">
    <location>
        <begin position="191"/>
        <end position="211"/>
    </location>
</feature>
<evidence type="ECO:0000256" key="4">
    <source>
        <dbReference type="ARBA" id="ARBA00022737"/>
    </source>
</evidence>
<accession>A0A8H7BVT0</accession>
<keyword evidence="3" id="KW-0479">Metal-binding</keyword>
<protein>
    <recommendedName>
        <fullName evidence="9">RING-type domain-containing protein</fullName>
    </recommendedName>
</protein>
<evidence type="ECO:0000256" key="6">
    <source>
        <dbReference type="ARBA" id="ARBA00022786"/>
    </source>
</evidence>
<dbReference type="PANTHER" id="PTHR22770:SF42">
    <property type="entry name" value="FINGER PROTEIN (ZIN), PUTATIVE (AFU_ORTHOLOGUE AFUA_4G03910)-RELATED"/>
    <property type="match status" value="1"/>
</dbReference>
<dbReference type="InterPro" id="IPR051628">
    <property type="entry name" value="LUBAC_E3_Ligases"/>
</dbReference>
<evidence type="ECO:0000313" key="10">
    <source>
        <dbReference type="EMBL" id="KAF7732144.1"/>
    </source>
</evidence>
<feature type="compositionally biased region" description="Low complexity" evidence="8">
    <location>
        <begin position="192"/>
        <end position="206"/>
    </location>
</feature>
<evidence type="ECO:0000259" key="9">
    <source>
        <dbReference type="PROSITE" id="PS51873"/>
    </source>
</evidence>
<dbReference type="EMBL" id="JABAYA010000004">
    <property type="protein sequence ID" value="KAF7732144.1"/>
    <property type="molecule type" value="Genomic_DNA"/>
</dbReference>
<dbReference type="PANTHER" id="PTHR22770">
    <property type="entry name" value="UBIQUITIN CONJUGATING ENZYME 7 INTERACTING PROTEIN-RELATED"/>
    <property type="match status" value="1"/>
</dbReference>
<keyword evidence="2" id="KW-0808">Transferase</keyword>
<evidence type="ECO:0000256" key="2">
    <source>
        <dbReference type="ARBA" id="ARBA00022679"/>
    </source>
</evidence>
<dbReference type="SUPFAM" id="SSF57850">
    <property type="entry name" value="RING/U-box"/>
    <property type="match status" value="1"/>
</dbReference>
<keyword evidence="11" id="KW-1185">Reference proteome</keyword>
<proteinExistence type="predicted"/>
<dbReference type="Proteomes" id="UP000605846">
    <property type="component" value="Unassembled WGS sequence"/>
</dbReference>
<dbReference type="GO" id="GO:0016740">
    <property type="term" value="F:transferase activity"/>
    <property type="evidence" value="ECO:0007669"/>
    <property type="project" value="UniProtKB-KW"/>
</dbReference>
<dbReference type="PROSITE" id="PS51873">
    <property type="entry name" value="TRIAD"/>
    <property type="match status" value="1"/>
</dbReference>
<dbReference type="CDD" id="cd20353">
    <property type="entry name" value="Rcat_RBR_RNF216"/>
    <property type="match status" value="1"/>
</dbReference>
<keyword evidence="6" id="KW-0833">Ubl conjugation pathway</keyword>
<evidence type="ECO:0000256" key="7">
    <source>
        <dbReference type="ARBA" id="ARBA00022833"/>
    </source>
</evidence>
<reference evidence="10" key="1">
    <citation type="submission" date="2020-01" db="EMBL/GenBank/DDBJ databases">
        <title>Genome Sequencing of Three Apophysomyces-Like Fungal Strains Confirms a Novel Fungal Genus in the Mucoromycota with divergent Burkholderia-like Endosymbiotic Bacteria.</title>
        <authorList>
            <person name="Stajich J.E."/>
            <person name="Macias A.M."/>
            <person name="Carter-House D."/>
            <person name="Lovett B."/>
            <person name="Kasson L.R."/>
            <person name="Berry K."/>
            <person name="Grigoriev I."/>
            <person name="Chang Y."/>
            <person name="Spatafora J."/>
            <person name="Kasson M.T."/>
        </authorList>
    </citation>
    <scope>NUCLEOTIDE SEQUENCE</scope>
    <source>
        <strain evidence="10">NRRL A-21654</strain>
    </source>
</reference>
<evidence type="ECO:0000256" key="1">
    <source>
        <dbReference type="ARBA" id="ARBA00004906"/>
    </source>
</evidence>
<dbReference type="Gene3D" id="3.30.40.10">
    <property type="entry name" value="Zinc/RING finger domain, C3HC4 (zinc finger)"/>
    <property type="match status" value="1"/>
</dbReference>
<evidence type="ECO:0000256" key="3">
    <source>
        <dbReference type="ARBA" id="ARBA00022723"/>
    </source>
</evidence>